<evidence type="ECO:0000313" key="2">
    <source>
        <dbReference type="EMBL" id="KAH8022070.1"/>
    </source>
</evidence>
<evidence type="ECO:0000313" key="3">
    <source>
        <dbReference type="Proteomes" id="UP000821866"/>
    </source>
</evidence>
<gene>
    <name evidence="2" type="ORF">HPB51_021522</name>
</gene>
<feature type="region of interest" description="Disordered" evidence="1">
    <location>
        <begin position="30"/>
        <end position="93"/>
    </location>
</feature>
<dbReference type="Proteomes" id="UP000821866">
    <property type="component" value="Chromosome 7"/>
</dbReference>
<dbReference type="EMBL" id="JABSTU010000009">
    <property type="protein sequence ID" value="KAH8022070.1"/>
    <property type="molecule type" value="Genomic_DNA"/>
</dbReference>
<organism evidence="2 3">
    <name type="scientific">Rhipicephalus microplus</name>
    <name type="common">Cattle tick</name>
    <name type="synonym">Boophilus microplus</name>
    <dbReference type="NCBI Taxonomy" id="6941"/>
    <lineage>
        <taxon>Eukaryota</taxon>
        <taxon>Metazoa</taxon>
        <taxon>Ecdysozoa</taxon>
        <taxon>Arthropoda</taxon>
        <taxon>Chelicerata</taxon>
        <taxon>Arachnida</taxon>
        <taxon>Acari</taxon>
        <taxon>Parasitiformes</taxon>
        <taxon>Ixodida</taxon>
        <taxon>Ixodoidea</taxon>
        <taxon>Ixodidae</taxon>
        <taxon>Rhipicephalinae</taxon>
        <taxon>Rhipicephalus</taxon>
        <taxon>Boophilus</taxon>
    </lineage>
</organism>
<feature type="region of interest" description="Disordered" evidence="1">
    <location>
        <begin position="383"/>
        <end position="407"/>
    </location>
</feature>
<feature type="compositionally biased region" description="Low complexity" evidence="1">
    <location>
        <begin position="57"/>
        <end position="69"/>
    </location>
</feature>
<feature type="region of interest" description="Disordered" evidence="1">
    <location>
        <begin position="132"/>
        <end position="163"/>
    </location>
</feature>
<reference evidence="2" key="1">
    <citation type="journal article" date="2020" name="Cell">
        <title>Large-Scale Comparative Analyses of Tick Genomes Elucidate Their Genetic Diversity and Vector Capacities.</title>
        <authorList>
            <consortium name="Tick Genome and Microbiome Consortium (TIGMIC)"/>
            <person name="Jia N."/>
            <person name="Wang J."/>
            <person name="Shi W."/>
            <person name="Du L."/>
            <person name="Sun Y."/>
            <person name="Zhan W."/>
            <person name="Jiang J.F."/>
            <person name="Wang Q."/>
            <person name="Zhang B."/>
            <person name="Ji P."/>
            <person name="Bell-Sakyi L."/>
            <person name="Cui X.M."/>
            <person name="Yuan T.T."/>
            <person name="Jiang B.G."/>
            <person name="Yang W.F."/>
            <person name="Lam T.T."/>
            <person name="Chang Q.C."/>
            <person name="Ding S.J."/>
            <person name="Wang X.J."/>
            <person name="Zhu J.G."/>
            <person name="Ruan X.D."/>
            <person name="Zhao L."/>
            <person name="Wei J.T."/>
            <person name="Ye R.Z."/>
            <person name="Que T.C."/>
            <person name="Du C.H."/>
            <person name="Zhou Y.H."/>
            <person name="Cheng J.X."/>
            <person name="Dai P.F."/>
            <person name="Guo W.B."/>
            <person name="Han X.H."/>
            <person name="Huang E.J."/>
            <person name="Li L.F."/>
            <person name="Wei W."/>
            <person name="Gao Y.C."/>
            <person name="Liu J.Z."/>
            <person name="Shao H.Z."/>
            <person name="Wang X."/>
            <person name="Wang C.C."/>
            <person name="Yang T.C."/>
            <person name="Huo Q.B."/>
            <person name="Li W."/>
            <person name="Chen H.Y."/>
            <person name="Chen S.E."/>
            <person name="Zhou L.G."/>
            <person name="Ni X.B."/>
            <person name="Tian J.H."/>
            <person name="Sheng Y."/>
            <person name="Liu T."/>
            <person name="Pan Y.S."/>
            <person name="Xia L.Y."/>
            <person name="Li J."/>
            <person name="Zhao F."/>
            <person name="Cao W.C."/>
        </authorList>
    </citation>
    <scope>NUCLEOTIDE SEQUENCE</scope>
    <source>
        <strain evidence="2">Rmic-2018</strain>
    </source>
</reference>
<protein>
    <submittedName>
        <fullName evidence="2">Uncharacterized protein</fullName>
    </submittedName>
</protein>
<dbReference type="AlphaFoldDB" id="A0A9J6DJI2"/>
<feature type="region of interest" description="Disordered" evidence="1">
    <location>
        <begin position="1"/>
        <end position="20"/>
    </location>
</feature>
<name>A0A9J6DJI2_RHIMP</name>
<proteinExistence type="predicted"/>
<sequence length="407" mass="44363">MKILGASDSNTATQKAPMRGRLVYPRSATQVGKVRQHHSRGLPRVPGVVQESERPASLETLSVTSTSTEPVGSYRSLKITMPKNAPESSPTNSPEEIYMKETLLPVSAVLQPPAESGSVRPGIQAMQLSMSTVKSTPRNDPKEAPPKVMQSLLGPSELTPRKSMSRAKNNVLQPVMEPSLKLREILVGQKVLPRLQPLLQWPPDPLLGKELAARIQVEKEAFSKACGVVFKPGRTLKTSIARRVSEHNCACPSTDEAIDRHDECKAENSKTVVHIDATADDIKKEQEPGDISPEAVDIKEVVYSHEKPQTEEVVYVETIEQQQELSVQASVSEVMSRNVGDTVIRDGFFPQPPTNRSGLRECKLNKRCSAAQVRETTGSLKKIPGMAEKGSTGASSHTTKRGLLASC</sequence>
<keyword evidence="3" id="KW-1185">Reference proteome</keyword>
<accession>A0A9J6DJI2</accession>
<comment type="caution">
    <text evidence="2">The sequence shown here is derived from an EMBL/GenBank/DDBJ whole genome shotgun (WGS) entry which is preliminary data.</text>
</comment>
<dbReference type="VEuPathDB" id="VectorBase:LOC119173579"/>
<reference evidence="2" key="2">
    <citation type="submission" date="2021-09" db="EMBL/GenBank/DDBJ databases">
        <authorList>
            <person name="Jia N."/>
            <person name="Wang J."/>
            <person name="Shi W."/>
            <person name="Du L."/>
            <person name="Sun Y."/>
            <person name="Zhan W."/>
            <person name="Jiang J."/>
            <person name="Wang Q."/>
            <person name="Zhang B."/>
            <person name="Ji P."/>
            <person name="Sakyi L.B."/>
            <person name="Cui X."/>
            <person name="Yuan T."/>
            <person name="Jiang B."/>
            <person name="Yang W."/>
            <person name="Lam T.T.-Y."/>
            <person name="Chang Q."/>
            <person name="Ding S."/>
            <person name="Wang X."/>
            <person name="Zhu J."/>
            <person name="Ruan X."/>
            <person name="Zhao L."/>
            <person name="Wei J."/>
            <person name="Que T."/>
            <person name="Du C."/>
            <person name="Cheng J."/>
            <person name="Dai P."/>
            <person name="Han X."/>
            <person name="Huang E."/>
            <person name="Gao Y."/>
            <person name="Liu J."/>
            <person name="Shao H."/>
            <person name="Ye R."/>
            <person name="Li L."/>
            <person name="Wei W."/>
            <person name="Wang X."/>
            <person name="Wang C."/>
            <person name="Huo Q."/>
            <person name="Li W."/>
            <person name="Guo W."/>
            <person name="Chen H."/>
            <person name="Chen S."/>
            <person name="Zhou L."/>
            <person name="Zhou L."/>
            <person name="Ni X."/>
            <person name="Tian J."/>
            <person name="Zhou Y."/>
            <person name="Sheng Y."/>
            <person name="Liu T."/>
            <person name="Pan Y."/>
            <person name="Xia L."/>
            <person name="Li J."/>
            <person name="Zhao F."/>
            <person name="Cao W."/>
        </authorList>
    </citation>
    <scope>NUCLEOTIDE SEQUENCE</scope>
    <source>
        <strain evidence="2">Rmic-2018</strain>
        <tissue evidence="2">Larvae</tissue>
    </source>
</reference>
<evidence type="ECO:0000256" key="1">
    <source>
        <dbReference type="SAM" id="MobiDB-lite"/>
    </source>
</evidence>